<gene>
    <name evidence="2" type="ORF">J5U23_01422</name>
</gene>
<dbReference type="RefSeq" id="WP_218267373.1">
    <property type="nucleotide sequence ID" value="NZ_CP077717.1"/>
</dbReference>
<organism evidence="2 3">
    <name type="scientific">Saccharolobus shibatae (strain ATCC 51178 / DSM 5389 / JCM 8931 / NBRC 15437 / B12)</name>
    <name type="common">Sulfolobus shibatae</name>
    <dbReference type="NCBI Taxonomy" id="523848"/>
    <lineage>
        <taxon>Archaea</taxon>
        <taxon>Thermoproteota</taxon>
        <taxon>Thermoprotei</taxon>
        <taxon>Sulfolobales</taxon>
        <taxon>Sulfolobaceae</taxon>
        <taxon>Saccharolobus</taxon>
    </lineage>
</organism>
<dbReference type="AlphaFoldDB" id="A0A8F5BNU2"/>
<name>A0A8F5BNU2_SACSH</name>
<sequence length="237" mass="27694">MKDKYFIYKKKKFIYNDELDGGASYHANLFIPVLKKLNGKFYKCMEMFAGVGITGLSLVLDNICDHIDLVDINQGVSDYVFYNIKSASLESKARFIISDLFKNVDDHKYDLIIGNPPRIPDPSNVEPSKYLKAVDVDYHIHKEFLKHLYAYLNPAGFALLLEDYNNMPLSKLYGIINSYETYYYEVIKPSFLESFKAVNIAFSGRSISVHKPKNFMFMIYETIRWKNIFYFIRIKIK</sequence>
<dbReference type="GO" id="GO:0008168">
    <property type="term" value="F:methyltransferase activity"/>
    <property type="evidence" value="ECO:0007669"/>
    <property type="project" value="InterPro"/>
</dbReference>
<reference evidence="2" key="1">
    <citation type="journal article" date="2021" name="Environ. Microbiol.">
        <title>New insights into the diversity and evolution of the archaeal mobilome from three complete genomes of Saccharolobus shibatae.</title>
        <authorList>
            <person name="Medvedeva S."/>
            <person name="Brandt D."/>
            <person name="Cvirkaite-Krupovic V."/>
            <person name="Liu Y."/>
            <person name="Severinov K."/>
            <person name="Ishino S."/>
            <person name="Ishino Y."/>
            <person name="Prangishvili D."/>
            <person name="Kalinowski J."/>
            <person name="Krupovic M."/>
        </authorList>
    </citation>
    <scope>NUCLEOTIDE SEQUENCE</scope>
    <source>
        <strain evidence="2">B12</strain>
    </source>
</reference>
<proteinExistence type="predicted"/>
<dbReference type="CDD" id="cd02440">
    <property type="entry name" value="AdoMet_MTases"/>
    <property type="match status" value="1"/>
</dbReference>
<feature type="domain" description="Methyltransferase small" evidence="1">
    <location>
        <begin position="27"/>
        <end position="117"/>
    </location>
</feature>
<dbReference type="Pfam" id="PF05175">
    <property type="entry name" value="MTS"/>
    <property type="match status" value="1"/>
</dbReference>
<dbReference type="Proteomes" id="UP000694018">
    <property type="component" value="Chromosome"/>
</dbReference>
<evidence type="ECO:0000313" key="3">
    <source>
        <dbReference type="Proteomes" id="UP000694018"/>
    </source>
</evidence>
<evidence type="ECO:0000259" key="1">
    <source>
        <dbReference type="Pfam" id="PF05175"/>
    </source>
</evidence>
<protein>
    <recommendedName>
        <fullName evidence="1">Methyltransferase small domain-containing protein</fullName>
    </recommendedName>
</protein>
<dbReference type="GeneID" id="65563004"/>
<dbReference type="KEGG" id="sshi:J5U23_01422"/>
<accession>A0A8F5BNU2</accession>
<dbReference type="InterPro" id="IPR007848">
    <property type="entry name" value="Small_mtfrase_dom"/>
</dbReference>
<evidence type="ECO:0000313" key="2">
    <source>
        <dbReference type="EMBL" id="QXJ28553.1"/>
    </source>
</evidence>
<dbReference type="EMBL" id="CP077717">
    <property type="protein sequence ID" value="QXJ28553.1"/>
    <property type="molecule type" value="Genomic_DNA"/>
</dbReference>